<reference evidence="3" key="1">
    <citation type="submission" date="2015-07" db="EMBL/GenBank/DDBJ databases">
        <title>Draft genome sequence of Acetobacterium bakii DSM 8293, a potential psychrophilic chemical producer through syngas fermentation.</title>
        <authorList>
            <person name="Song Y."/>
            <person name="Hwang S."/>
            <person name="Cho B.-K."/>
        </authorList>
    </citation>
    <scope>NUCLEOTIDE SEQUENCE [LARGE SCALE GENOMIC DNA]</scope>
    <source>
        <strain evidence="3">DSM 8239</strain>
    </source>
</reference>
<gene>
    <name evidence="2" type="ORF">AKG39_17015</name>
</gene>
<protein>
    <submittedName>
        <fullName evidence="2">Lysophospholipase</fullName>
    </submittedName>
</protein>
<dbReference type="AlphaFoldDB" id="A0A0L6TWA3"/>
<dbReference type="InterPro" id="IPR022742">
    <property type="entry name" value="Hydrolase_4"/>
</dbReference>
<dbReference type="EMBL" id="LGYO01000052">
    <property type="protein sequence ID" value="KNZ40556.1"/>
    <property type="molecule type" value="Genomic_DNA"/>
</dbReference>
<dbReference type="SUPFAM" id="SSF53474">
    <property type="entry name" value="alpha/beta-Hydrolases"/>
    <property type="match status" value="1"/>
</dbReference>
<evidence type="ECO:0000259" key="1">
    <source>
        <dbReference type="Pfam" id="PF12146"/>
    </source>
</evidence>
<proteinExistence type="predicted"/>
<dbReference type="OrthoDB" id="9806902at2"/>
<accession>A0A0L6TWA3</accession>
<organism evidence="2 3">
    <name type="scientific">Acetobacterium bakii</name>
    <dbReference type="NCBI Taxonomy" id="52689"/>
    <lineage>
        <taxon>Bacteria</taxon>
        <taxon>Bacillati</taxon>
        <taxon>Bacillota</taxon>
        <taxon>Clostridia</taxon>
        <taxon>Eubacteriales</taxon>
        <taxon>Eubacteriaceae</taxon>
        <taxon>Acetobacterium</taxon>
    </lineage>
</organism>
<comment type="caution">
    <text evidence="2">The sequence shown here is derived from an EMBL/GenBank/DDBJ whole genome shotgun (WGS) entry which is preliminary data.</text>
</comment>
<dbReference type="Pfam" id="PF12146">
    <property type="entry name" value="Hydrolase_4"/>
    <property type="match status" value="1"/>
</dbReference>
<dbReference type="STRING" id="52689.AKG39_17015"/>
<keyword evidence="3" id="KW-1185">Reference proteome</keyword>
<evidence type="ECO:0000313" key="3">
    <source>
        <dbReference type="Proteomes" id="UP000036873"/>
    </source>
</evidence>
<dbReference type="RefSeq" id="WP_050741592.1">
    <property type="nucleotide sequence ID" value="NZ_LGYO01000052.1"/>
</dbReference>
<sequence>MAFEERSFRSFNEQDTIQAWIYKPIRKPRGIVQIVHGFGEHSRRYLHMILKLNEAGFVVAADDHVGHGKTAAESGNWSDWGDKGYMTMAEDEHSLRQLVQAEYPELPYFMYGHSMGSMIARSYAAAYGEGMDGLLICGTSSVFPKTGELTAALQKCIDEGKGEEIDPSYLGVLFEWMTNRITNPLTPNDWISGDPDIVADHANDPFNNFTSPPNIRSTYDFIMMIDSIIGTQWAEKVPAVIPVYNIAGDQDPVGLYGEGVYAVSSWLAETGNQVKTKLYSGYRHEIHNYRDIRDEVEDGMIDFINEIIAVKDN</sequence>
<feature type="domain" description="Serine aminopeptidase S33" evidence="1">
    <location>
        <begin position="27"/>
        <end position="288"/>
    </location>
</feature>
<dbReference type="InterPro" id="IPR029058">
    <property type="entry name" value="AB_hydrolase_fold"/>
</dbReference>
<dbReference type="PATRIC" id="fig|52689.4.peg.2958"/>
<name>A0A0L6TWA3_9FIRM</name>
<evidence type="ECO:0000313" key="2">
    <source>
        <dbReference type="EMBL" id="KNZ40556.1"/>
    </source>
</evidence>
<dbReference type="Gene3D" id="3.40.50.1820">
    <property type="entry name" value="alpha/beta hydrolase"/>
    <property type="match status" value="1"/>
</dbReference>
<dbReference type="Proteomes" id="UP000036873">
    <property type="component" value="Unassembled WGS sequence"/>
</dbReference>
<dbReference type="PANTHER" id="PTHR11614">
    <property type="entry name" value="PHOSPHOLIPASE-RELATED"/>
    <property type="match status" value="1"/>
</dbReference>
<dbReference type="InterPro" id="IPR051044">
    <property type="entry name" value="MAG_DAG_Lipase"/>
</dbReference>